<dbReference type="Proteomes" id="UP000238350">
    <property type="component" value="Unassembled WGS sequence"/>
</dbReference>
<evidence type="ECO:0000256" key="2">
    <source>
        <dbReference type="ARBA" id="ARBA00022676"/>
    </source>
</evidence>
<protein>
    <submittedName>
        <fullName evidence="4">Putative alpha-1,6-mannosyltransferase MNN10</fullName>
    </submittedName>
</protein>
<dbReference type="GeneID" id="36514229"/>
<dbReference type="STRING" id="45607.A0A2T0FD17"/>
<name>A0A2T0FD17_9ASCO</name>
<organism evidence="4 5">
    <name type="scientific">Wickerhamiella sorbophila</name>
    <dbReference type="NCBI Taxonomy" id="45607"/>
    <lineage>
        <taxon>Eukaryota</taxon>
        <taxon>Fungi</taxon>
        <taxon>Dikarya</taxon>
        <taxon>Ascomycota</taxon>
        <taxon>Saccharomycotina</taxon>
        <taxon>Dipodascomycetes</taxon>
        <taxon>Dipodascales</taxon>
        <taxon>Trichomonascaceae</taxon>
        <taxon>Wickerhamiella</taxon>
    </lineage>
</organism>
<evidence type="ECO:0000313" key="5">
    <source>
        <dbReference type="Proteomes" id="UP000238350"/>
    </source>
</evidence>
<dbReference type="InterPro" id="IPR008630">
    <property type="entry name" value="Glyco_trans_34"/>
</dbReference>
<dbReference type="FunFam" id="3.90.550.10:FF:000117">
    <property type="entry name" value="Glycosyltransferase family 34 protein"/>
    <property type="match status" value="1"/>
</dbReference>
<reference evidence="4 5" key="1">
    <citation type="submission" date="2017-04" db="EMBL/GenBank/DDBJ databases">
        <title>Genome sequencing of [Candida] sorbophila.</title>
        <authorList>
            <person name="Ahn J.O."/>
        </authorList>
    </citation>
    <scope>NUCLEOTIDE SEQUENCE [LARGE SCALE GENOMIC DNA]</scope>
    <source>
        <strain evidence="4 5">DS02</strain>
    </source>
</reference>
<dbReference type="OrthoDB" id="407658at2759"/>
<dbReference type="RefSeq" id="XP_024662806.1">
    <property type="nucleotide sequence ID" value="XM_024807038.1"/>
</dbReference>
<keyword evidence="2 4" id="KW-0328">Glycosyltransferase</keyword>
<keyword evidence="3 4" id="KW-0808">Transferase</keyword>
<sequence>MKPRSRGLWTRYKPMVRQLGRQIGFCLLRRKLIIFIFALLVTLSFFNRLPGVPHVVIGGSKYVVVLGANKGGGVQQWKGAKEWDLERTSIANKKDYVSRHGYHLAIKDMIAKRRYAHEWRESWQKVDLIRQSMRQFPRAEWFWWLDLESYIMEPQKSLDSLLFNHLDRLERNLTYYNPTNMEIDVPFVDNTQPIDMIITQDCGGFSLGSFFIRRSEWSEMLLDVWWDPVMYEQKHMEWVHGEQAALEHLYKNHAWIRSRIAFAPLRQFNAFPPGACAERADDPRFFYSRKDRDFLVNMAGCQFGRDCWQEIEDYKALSMASHKKRFLFF</sequence>
<dbReference type="EMBL" id="NDIQ01000001">
    <property type="protein sequence ID" value="PRT52860.1"/>
    <property type="molecule type" value="Genomic_DNA"/>
</dbReference>
<keyword evidence="5" id="KW-1185">Reference proteome</keyword>
<evidence type="ECO:0000256" key="3">
    <source>
        <dbReference type="ARBA" id="ARBA00022679"/>
    </source>
</evidence>
<dbReference type="GO" id="GO:0000139">
    <property type="term" value="C:Golgi membrane"/>
    <property type="evidence" value="ECO:0007669"/>
    <property type="project" value="TreeGrafter"/>
</dbReference>
<gene>
    <name evidence="4" type="ORF">B9G98_00480</name>
</gene>
<evidence type="ECO:0000256" key="1">
    <source>
        <dbReference type="ARBA" id="ARBA00005664"/>
    </source>
</evidence>
<dbReference type="AlphaFoldDB" id="A0A2T0FD17"/>
<dbReference type="PANTHER" id="PTHR31306">
    <property type="entry name" value="ALPHA-1,6-MANNOSYLTRANSFERASE MNN11-RELATED"/>
    <property type="match status" value="1"/>
</dbReference>
<dbReference type="InterPro" id="IPR029044">
    <property type="entry name" value="Nucleotide-diphossugar_trans"/>
</dbReference>
<evidence type="ECO:0000313" key="4">
    <source>
        <dbReference type="EMBL" id="PRT52860.1"/>
    </source>
</evidence>
<accession>A0A2T0FD17</accession>
<dbReference type="Gene3D" id="3.90.550.10">
    <property type="entry name" value="Spore Coat Polysaccharide Biosynthesis Protein SpsA, Chain A"/>
    <property type="match status" value="1"/>
</dbReference>
<comment type="caution">
    <text evidence="4">The sequence shown here is derived from an EMBL/GenBank/DDBJ whole genome shotgun (WGS) entry which is preliminary data.</text>
</comment>
<proteinExistence type="inferred from homology"/>
<dbReference type="PANTHER" id="PTHR31306:SF5">
    <property type="entry name" value="ALPHA-1,6-MANNOSYLTRANSFERASE MNN10-RELATED"/>
    <property type="match status" value="1"/>
</dbReference>
<comment type="similarity">
    <text evidence="1">Belongs to the glycosyltransferase 34 family.</text>
</comment>
<dbReference type="GO" id="GO:0006487">
    <property type="term" value="P:protein N-linked glycosylation"/>
    <property type="evidence" value="ECO:0007669"/>
    <property type="project" value="TreeGrafter"/>
</dbReference>
<dbReference type="GO" id="GO:0016757">
    <property type="term" value="F:glycosyltransferase activity"/>
    <property type="evidence" value="ECO:0007669"/>
    <property type="project" value="UniProtKB-KW"/>
</dbReference>
<dbReference type="Pfam" id="PF05637">
    <property type="entry name" value="Glyco_transf_34"/>
    <property type="match status" value="1"/>
</dbReference>